<evidence type="ECO:0000313" key="3">
    <source>
        <dbReference type="Proteomes" id="UP000469559"/>
    </source>
</evidence>
<organism evidence="2 3">
    <name type="scientific">Lachnellula arida</name>
    <dbReference type="NCBI Taxonomy" id="1316785"/>
    <lineage>
        <taxon>Eukaryota</taxon>
        <taxon>Fungi</taxon>
        <taxon>Dikarya</taxon>
        <taxon>Ascomycota</taxon>
        <taxon>Pezizomycotina</taxon>
        <taxon>Leotiomycetes</taxon>
        <taxon>Helotiales</taxon>
        <taxon>Lachnaceae</taxon>
        <taxon>Lachnellula</taxon>
    </lineage>
</organism>
<dbReference type="Proteomes" id="UP000469559">
    <property type="component" value="Unassembled WGS sequence"/>
</dbReference>
<comment type="caution">
    <text evidence="2">The sequence shown here is derived from an EMBL/GenBank/DDBJ whole genome shotgun (WGS) entry which is preliminary data.</text>
</comment>
<dbReference type="AlphaFoldDB" id="A0A8T9AZL6"/>
<evidence type="ECO:0000313" key="2">
    <source>
        <dbReference type="EMBL" id="TVY13188.1"/>
    </source>
</evidence>
<protein>
    <submittedName>
        <fullName evidence="2">Uncharacterized protein</fullName>
    </submittedName>
</protein>
<sequence length="469" mass="52264">MLTSGGGESGARNELLRRSSSNLEPSVFIDDLSMAVNAKPDAEAELQSEREAYVAHFVKLKQPKRLVQNRINKHVSRWKAFFYLETTADYHILACEIQDMREGRPKRRKGRLRRPNDQPKRRVSKRLADKRRKPKDLGTSEEDSLSDSAVVFDFDQVDSIPLSEEVNISTEATTSHSSITSSGDPFMYSISNDIDRTPDSISSSFSDLYNSQTLSQYPNLPSLDGRTWYYSDDMNDPASNLGMLHSEMDLAGDVWTGSLQHNIFDGNPMDLKGQSDLASFSASHVLSGNGDNWSGTNVFELESNRSVATTNGLAIAPQEDLDLRNARPSMSSNVDGCTQTQSSEVLLPREKVKNGTQKPRKFDQMQLYIMIAELESQLLERRKHTIPKGPVPTIRPPLEQQDLAPMIEQCLSSLGGPSPYMPKDKKNGIGPQDRRTVQKCGIEVGLQMTVEHLLSAVRVESCHVPTCVS</sequence>
<dbReference type="EMBL" id="QGMF01001064">
    <property type="protein sequence ID" value="TVY13188.1"/>
    <property type="molecule type" value="Genomic_DNA"/>
</dbReference>
<feature type="compositionally biased region" description="Basic residues" evidence="1">
    <location>
        <begin position="104"/>
        <end position="113"/>
    </location>
</feature>
<gene>
    <name evidence="2" type="ORF">LARI1_G009204</name>
</gene>
<keyword evidence="3" id="KW-1185">Reference proteome</keyword>
<feature type="region of interest" description="Disordered" evidence="1">
    <location>
        <begin position="103"/>
        <end position="144"/>
    </location>
</feature>
<proteinExistence type="predicted"/>
<name>A0A8T9AZL6_9HELO</name>
<evidence type="ECO:0000256" key="1">
    <source>
        <dbReference type="SAM" id="MobiDB-lite"/>
    </source>
</evidence>
<feature type="compositionally biased region" description="Basic residues" evidence="1">
    <location>
        <begin position="121"/>
        <end position="134"/>
    </location>
</feature>
<accession>A0A8T9AZL6</accession>
<reference evidence="2 3" key="1">
    <citation type="submission" date="2018-05" db="EMBL/GenBank/DDBJ databases">
        <title>Whole genome sequencing for identification of molecular markers to develop diagnostic detection tools for the regulated plant pathogen Lachnellula willkommii.</title>
        <authorList>
            <person name="Giroux E."/>
            <person name="Bilodeau G."/>
        </authorList>
    </citation>
    <scope>NUCLEOTIDE SEQUENCE [LARGE SCALE GENOMIC DNA]</scope>
    <source>
        <strain evidence="2 3">CBS 203.66</strain>
    </source>
</reference>